<dbReference type="eggNOG" id="KOG0634">
    <property type="taxonomic scope" value="Eukaryota"/>
</dbReference>
<accession>I2GZS2</accession>
<dbReference type="AlphaFoldDB" id="I2GZS2"/>
<dbReference type="InterPro" id="IPR004839">
    <property type="entry name" value="Aminotransferase_I/II_large"/>
</dbReference>
<dbReference type="OMA" id="DFLQWPV"/>
<dbReference type="STRING" id="1071380.I2GZS2"/>
<dbReference type="GO" id="GO:0047536">
    <property type="term" value="F:2-aminoadipate transaminase activity"/>
    <property type="evidence" value="ECO:0007669"/>
    <property type="project" value="EnsemblFungi"/>
</dbReference>
<dbReference type="RefSeq" id="XP_004179143.1">
    <property type="nucleotide sequence ID" value="XM_004179095.1"/>
</dbReference>
<keyword evidence="3" id="KW-1185">Reference proteome</keyword>
<proteinExistence type="predicted"/>
<dbReference type="FunCoup" id="I2GZS2">
    <property type="interactions" value="86"/>
</dbReference>
<name>I2GZS2_HENB6</name>
<evidence type="ECO:0000313" key="3">
    <source>
        <dbReference type="Proteomes" id="UP000002866"/>
    </source>
</evidence>
<gene>
    <name evidence="2" type="primary">TBLA0B08080</name>
    <name evidence="2" type="ORF">TBLA_0B08080</name>
</gene>
<dbReference type="InParanoid" id="I2GZS2"/>
<dbReference type="PANTHER" id="PTHR42858:SF1">
    <property type="entry name" value="LD15494P"/>
    <property type="match status" value="1"/>
</dbReference>
<dbReference type="SUPFAM" id="SSF53383">
    <property type="entry name" value="PLP-dependent transferases"/>
    <property type="match status" value="1"/>
</dbReference>
<dbReference type="EMBL" id="HE806317">
    <property type="protein sequence ID" value="CCH59624.1"/>
    <property type="molecule type" value="Genomic_DNA"/>
</dbReference>
<dbReference type="OrthoDB" id="7042322at2759"/>
<feature type="domain" description="Aminotransferase class I/classII large" evidence="1">
    <location>
        <begin position="50"/>
        <end position="428"/>
    </location>
</feature>
<dbReference type="InterPro" id="IPR015424">
    <property type="entry name" value="PyrdxlP-dep_Trfase"/>
</dbReference>
<dbReference type="HOGENOM" id="CLU_017584_0_6_1"/>
<evidence type="ECO:0000259" key="1">
    <source>
        <dbReference type="Pfam" id="PF00155"/>
    </source>
</evidence>
<dbReference type="InterPro" id="IPR015421">
    <property type="entry name" value="PyrdxlP-dep_Trfase_major"/>
</dbReference>
<sequence>MNEASKINLFKGHPSYRLLPRKEISIATCQLLSEEARPYDDDTTNRHPLTYGSDEGALWVRQEVCNMINQIGSDINSKPEYINLTSGASYGILNILLQTTLPHTGYTKQAFIVSPTYFLINDCFIDAGFGSKMTAIKEKGYTSIDLEYLKEKLEYFEQEIPDVPQNSTDIIQNKNNLQKKIYKYVFYCIPTFSNPSGITWDYETRIQLIKIAKKYDMLIICDDVYDLLDYNFDSNATSNVAPRLVHLDRMLSNEQIYESNFYGNTISNASFSKLVAPGLRIGYHETANKMLVGQVSKGGANISGGTPSQLNSMIIGTLLKNKEIYKIISNFRTVYKIRGDALYNSSQKFLPKNTKFQHIEGGYFAWVVLPEGYNAQVIGQMLKNKYSVIVANGSTCEVVGDLKGWGERCIRLSISFLEKEAIEQGIQYLGMICKEYAVERNLEF</sequence>
<organism evidence="2 3">
    <name type="scientific">Henningerozyma blattae (strain ATCC 34711 / CBS 6284 / DSM 70876 / NBRC 10599 / NRRL Y-10934 / UCD 77-7)</name>
    <name type="common">Yeast</name>
    <name type="synonym">Tetrapisispora blattae</name>
    <dbReference type="NCBI Taxonomy" id="1071380"/>
    <lineage>
        <taxon>Eukaryota</taxon>
        <taxon>Fungi</taxon>
        <taxon>Dikarya</taxon>
        <taxon>Ascomycota</taxon>
        <taxon>Saccharomycotina</taxon>
        <taxon>Saccharomycetes</taxon>
        <taxon>Saccharomycetales</taxon>
        <taxon>Saccharomycetaceae</taxon>
        <taxon>Henningerozyma</taxon>
    </lineage>
</organism>
<evidence type="ECO:0000313" key="2">
    <source>
        <dbReference type="EMBL" id="CCH59624.1"/>
    </source>
</evidence>
<dbReference type="Gene3D" id="3.90.1150.10">
    <property type="entry name" value="Aspartate Aminotransferase, domain 1"/>
    <property type="match status" value="1"/>
</dbReference>
<dbReference type="PANTHER" id="PTHR42858">
    <property type="entry name" value="AMINOTRANSFERASE"/>
    <property type="match status" value="1"/>
</dbReference>
<dbReference type="FunFam" id="3.40.640.10:FF:000080">
    <property type="entry name" value="Aminotransferase, putative"/>
    <property type="match status" value="1"/>
</dbReference>
<dbReference type="Pfam" id="PF00155">
    <property type="entry name" value="Aminotran_1_2"/>
    <property type="match status" value="1"/>
</dbReference>
<dbReference type="InterPro" id="IPR015422">
    <property type="entry name" value="PyrdxlP-dep_Trfase_small"/>
</dbReference>
<dbReference type="CDD" id="cd00609">
    <property type="entry name" value="AAT_like"/>
    <property type="match status" value="1"/>
</dbReference>
<reference evidence="2 3" key="1">
    <citation type="journal article" date="2011" name="Proc. Natl. Acad. Sci. U.S.A.">
        <title>Evolutionary erosion of yeast sex chromosomes by mating-type switching accidents.</title>
        <authorList>
            <person name="Gordon J.L."/>
            <person name="Armisen D."/>
            <person name="Proux-Wera E."/>
            <person name="Oheigeartaigh S.S."/>
            <person name="Byrne K.P."/>
            <person name="Wolfe K.H."/>
        </authorList>
    </citation>
    <scope>NUCLEOTIDE SEQUENCE [LARGE SCALE GENOMIC DNA]</scope>
    <source>
        <strain evidence="3">ATCC 34711 / CBS 6284 / DSM 70876 / NBRC 10599 / NRRL Y-10934 / UCD 77-7</strain>
    </source>
</reference>
<dbReference type="GeneID" id="14494787"/>
<dbReference type="Gene3D" id="3.40.640.10">
    <property type="entry name" value="Type I PLP-dependent aspartate aminotransferase-like (Major domain)"/>
    <property type="match status" value="1"/>
</dbReference>
<dbReference type="Proteomes" id="UP000002866">
    <property type="component" value="Chromosome 2"/>
</dbReference>
<protein>
    <recommendedName>
        <fullName evidence="1">Aminotransferase class I/classII large domain-containing protein</fullName>
    </recommendedName>
</protein>
<dbReference type="KEGG" id="tbl:TBLA_0B08080"/>
<dbReference type="GO" id="GO:0030170">
    <property type="term" value="F:pyridoxal phosphate binding"/>
    <property type="evidence" value="ECO:0007669"/>
    <property type="project" value="InterPro"/>
</dbReference>